<reference evidence="6 7" key="1">
    <citation type="submission" date="2024-07" db="EMBL/GenBank/DDBJ databases">
        <title>Section-level genome sequencing and comparative genomics of Aspergillus sections Usti and Cavernicolus.</title>
        <authorList>
            <consortium name="Lawrence Berkeley National Laboratory"/>
            <person name="Nybo J.L."/>
            <person name="Vesth T.C."/>
            <person name="Theobald S."/>
            <person name="Frisvad J.C."/>
            <person name="Larsen T.O."/>
            <person name="Kjaerboelling I."/>
            <person name="Rothschild-Mancinelli K."/>
            <person name="Lyhne E.K."/>
            <person name="Kogle M.E."/>
            <person name="Barry K."/>
            <person name="Clum A."/>
            <person name="Na H."/>
            <person name="Ledsgaard L."/>
            <person name="Lin J."/>
            <person name="Lipzen A."/>
            <person name="Kuo A."/>
            <person name="Riley R."/>
            <person name="Mondo S."/>
            <person name="Labutti K."/>
            <person name="Haridas S."/>
            <person name="Pangalinan J."/>
            <person name="Salamov A.A."/>
            <person name="Simmons B.A."/>
            <person name="Magnuson J.K."/>
            <person name="Chen J."/>
            <person name="Drula E."/>
            <person name="Henrissat B."/>
            <person name="Wiebenga A."/>
            <person name="Lubbers R.J."/>
            <person name="Gomes A.C."/>
            <person name="Makela M.R."/>
            <person name="Stajich J."/>
            <person name="Grigoriev I.V."/>
            <person name="Mortensen U.H."/>
            <person name="De Vries R.P."/>
            <person name="Baker S.E."/>
            <person name="Andersen M.R."/>
        </authorList>
    </citation>
    <scope>NUCLEOTIDE SEQUENCE [LARGE SCALE GENOMIC DNA]</scope>
    <source>
        <strain evidence="6 7">CBS 123904</strain>
    </source>
</reference>
<feature type="compositionally biased region" description="Low complexity" evidence="3">
    <location>
        <begin position="726"/>
        <end position="738"/>
    </location>
</feature>
<feature type="compositionally biased region" description="Polar residues" evidence="3">
    <location>
        <begin position="569"/>
        <end position="588"/>
    </location>
</feature>
<evidence type="ECO:0008006" key="8">
    <source>
        <dbReference type="Google" id="ProtNLM"/>
    </source>
</evidence>
<evidence type="ECO:0000313" key="7">
    <source>
        <dbReference type="Proteomes" id="UP001610446"/>
    </source>
</evidence>
<dbReference type="PANTHER" id="PTHR46228:SF2">
    <property type="entry name" value="KELCH REPEAT PROTEIN (AFU_ORTHOLOGUE AFUA_4G14350)"/>
    <property type="match status" value="1"/>
</dbReference>
<dbReference type="EMBL" id="JBFXLU010000496">
    <property type="protein sequence ID" value="KAL2825379.1"/>
    <property type="molecule type" value="Genomic_DNA"/>
</dbReference>
<dbReference type="Proteomes" id="UP001610446">
    <property type="component" value="Unassembled WGS sequence"/>
</dbReference>
<evidence type="ECO:0000256" key="3">
    <source>
        <dbReference type="SAM" id="MobiDB-lite"/>
    </source>
</evidence>
<comment type="caution">
    <text evidence="6">The sequence shown here is derived from an EMBL/GenBank/DDBJ whole genome shotgun (WGS) entry which is preliminary data.</text>
</comment>
<accession>A0ABR4ICD3</accession>
<feature type="chain" id="PRO_5047365174" description="Kelch repeat protein" evidence="5">
    <location>
        <begin position="22"/>
        <end position="780"/>
    </location>
</feature>
<keyword evidence="1" id="KW-0880">Kelch repeat</keyword>
<name>A0ABR4ICD3_9EURO</name>
<feature type="compositionally biased region" description="Polar residues" evidence="3">
    <location>
        <begin position="698"/>
        <end position="711"/>
    </location>
</feature>
<feature type="signal peptide" evidence="5">
    <location>
        <begin position="1"/>
        <end position="21"/>
    </location>
</feature>
<evidence type="ECO:0000256" key="1">
    <source>
        <dbReference type="ARBA" id="ARBA00022441"/>
    </source>
</evidence>
<sequence>MSLDLRRWALAAGLLVASSRAQWRNSVNVSMCTWGEARVNMIRDRVYLDGGSLWWQVGFSDGTVSPESDNNNEGLLYYLNLNSTFNTATSNLTDLFGSVSKAGGIANNLAPTYHDGVMFANDNKFYLYGGLLNPTQTLDAPASDEILAYERYQYSQNSALWQPQFINTDLGSNVTRYITHGAGVSSPSENLGFYISGLRARDWGPIYDNGSATALSQRMIRVDMAEMRDPVFTNESIPAYVPPRASAEAVWVPVGDRGSVVLIGGVRHLESIFSDGLTEEDEAESRRISPGYMETVAVYDIAGDRWYLQNTTGDIPPQLTQFCSVYASASDGSSHNIYIYGGYDGLQPISNPTDSVYVLSLPSFEWILLYDGDGPGRRGHKCVKPYPNQMLVLGGQILDTITCVDMVSVFNLNTGRFQDTYNPEQWTDYEVPDLVSGRIGGDARGGATRTSPASWTNASLSDVFSATYTHEIATWYPYNATNLTTTTVPNPSNGGGGGFPSWAGAVIGVVVGVLLIGGAFAFWFLRRRRRRGGRGSRRHSEASRGSWVTQWLHAGAFSPPGVGKDAEETTTVTSAGFTNESTTVAPSDTTGAAGAGTGSGTGPGSGTGTGTGSRLTAEAGSEPVHELDGQGRAYAVELATSYNDNPLPTPSPASTPAQPTSPTTASPEPTATGYISPISPEVPQEKEADVPGRPGHTRNVSSLSSVQSYTQLHEADGGVAQRPQYVSGVSEASVSSAGTRLVEETTTTTTTTTTPVGNRRENRGLGLEDIPDTEGERERE</sequence>
<feature type="transmembrane region" description="Helical" evidence="4">
    <location>
        <begin position="502"/>
        <end position="525"/>
    </location>
</feature>
<gene>
    <name evidence="6" type="ORF">BJY01DRAFT_256279</name>
</gene>
<feature type="compositionally biased region" description="Low complexity" evidence="3">
    <location>
        <begin position="745"/>
        <end position="754"/>
    </location>
</feature>
<keyword evidence="4" id="KW-0812">Transmembrane</keyword>
<dbReference type="Gene3D" id="2.120.10.80">
    <property type="entry name" value="Kelch-type beta propeller"/>
    <property type="match status" value="1"/>
</dbReference>
<dbReference type="SUPFAM" id="SSF117281">
    <property type="entry name" value="Kelch motif"/>
    <property type="match status" value="1"/>
</dbReference>
<dbReference type="PANTHER" id="PTHR46228">
    <property type="entry name" value="KELCH DOMAIN-CONTAINING PROTEIN"/>
    <property type="match status" value="1"/>
</dbReference>
<feature type="compositionally biased region" description="Low complexity" evidence="3">
    <location>
        <begin position="654"/>
        <end position="672"/>
    </location>
</feature>
<organism evidence="6 7">
    <name type="scientific">Aspergillus pseudoustus</name>
    <dbReference type="NCBI Taxonomy" id="1810923"/>
    <lineage>
        <taxon>Eukaryota</taxon>
        <taxon>Fungi</taxon>
        <taxon>Dikarya</taxon>
        <taxon>Ascomycota</taxon>
        <taxon>Pezizomycotina</taxon>
        <taxon>Eurotiomycetes</taxon>
        <taxon>Eurotiomycetidae</taxon>
        <taxon>Eurotiales</taxon>
        <taxon>Aspergillaceae</taxon>
        <taxon>Aspergillus</taxon>
        <taxon>Aspergillus subgen. Nidulantes</taxon>
    </lineage>
</organism>
<protein>
    <recommendedName>
        <fullName evidence="8">Kelch repeat protein</fullName>
    </recommendedName>
</protein>
<evidence type="ECO:0000256" key="4">
    <source>
        <dbReference type="SAM" id="Phobius"/>
    </source>
</evidence>
<evidence type="ECO:0000256" key="5">
    <source>
        <dbReference type="SAM" id="SignalP"/>
    </source>
</evidence>
<feature type="region of interest" description="Disordered" evidence="3">
    <location>
        <begin position="558"/>
        <end position="626"/>
    </location>
</feature>
<keyword evidence="7" id="KW-1185">Reference proteome</keyword>
<keyword evidence="4" id="KW-1133">Transmembrane helix</keyword>
<keyword evidence="5" id="KW-0732">Signal</keyword>
<feature type="region of interest" description="Disordered" evidence="3">
    <location>
        <begin position="642"/>
        <end position="780"/>
    </location>
</feature>
<keyword evidence="2" id="KW-0677">Repeat</keyword>
<evidence type="ECO:0000313" key="6">
    <source>
        <dbReference type="EMBL" id="KAL2825379.1"/>
    </source>
</evidence>
<evidence type="ECO:0000256" key="2">
    <source>
        <dbReference type="ARBA" id="ARBA00022737"/>
    </source>
</evidence>
<proteinExistence type="predicted"/>
<feature type="compositionally biased region" description="Gly residues" evidence="3">
    <location>
        <begin position="593"/>
        <end position="611"/>
    </location>
</feature>
<dbReference type="InterPro" id="IPR015915">
    <property type="entry name" value="Kelch-typ_b-propeller"/>
</dbReference>
<keyword evidence="4" id="KW-0472">Membrane</keyword>